<protein>
    <submittedName>
        <fullName evidence="2">Uncharacterized protein</fullName>
    </submittedName>
</protein>
<accession>A0A0F9BHX2</accession>
<name>A0A0F9BHX2_9ZZZZ</name>
<reference evidence="2" key="1">
    <citation type="journal article" date="2015" name="Nature">
        <title>Complex archaea that bridge the gap between prokaryotes and eukaryotes.</title>
        <authorList>
            <person name="Spang A."/>
            <person name="Saw J.H."/>
            <person name="Jorgensen S.L."/>
            <person name="Zaremba-Niedzwiedzka K."/>
            <person name="Martijn J."/>
            <person name="Lind A.E."/>
            <person name="van Eijk R."/>
            <person name="Schleper C."/>
            <person name="Guy L."/>
            <person name="Ettema T.J."/>
        </authorList>
    </citation>
    <scope>NUCLEOTIDE SEQUENCE</scope>
</reference>
<organism evidence="2">
    <name type="scientific">marine sediment metagenome</name>
    <dbReference type="NCBI Taxonomy" id="412755"/>
    <lineage>
        <taxon>unclassified sequences</taxon>
        <taxon>metagenomes</taxon>
        <taxon>ecological metagenomes</taxon>
    </lineage>
</organism>
<comment type="caution">
    <text evidence="2">The sequence shown here is derived from an EMBL/GenBank/DDBJ whole genome shotgun (WGS) entry which is preliminary data.</text>
</comment>
<feature type="region of interest" description="Disordered" evidence="1">
    <location>
        <begin position="28"/>
        <end position="50"/>
    </location>
</feature>
<sequence length="50" mass="5300">EDATTKMNAAMVTIMNDPAKARAAAIESPGAIQSGNKQNAVTQTKRIREV</sequence>
<gene>
    <name evidence="2" type="ORF">LCGC14_2445560</name>
</gene>
<proteinExistence type="predicted"/>
<evidence type="ECO:0000313" key="2">
    <source>
        <dbReference type="EMBL" id="KKL21430.1"/>
    </source>
</evidence>
<dbReference type="AlphaFoldDB" id="A0A0F9BHX2"/>
<feature type="compositionally biased region" description="Polar residues" evidence="1">
    <location>
        <begin position="31"/>
        <end position="44"/>
    </location>
</feature>
<evidence type="ECO:0000256" key="1">
    <source>
        <dbReference type="SAM" id="MobiDB-lite"/>
    </source>
</evidence>
<dbReference type="EMBL" id="LAZR01037736">
    <property type="protein sequence ID" value="KKL21430.1"/>
    <property type="molecule type" value="Genomic_DNA"/>
</dbReference>
<feature type="non-terminal residue" evidence="2">
    <location>
        <position position="1"/>
    </location>
</feature>